<organism evidence="1 2">
    <name type="scientific">Aspergillus luchuensis (strain CBS 106.47)</name>
    <dbReference type="NCBI Taxonomy" id="1137211"/>
    <lineage>
        <taxon>Eukaryota</taxon>
        <taxon>Fungi</taxon>
        <taxon>Dikarya</taxon>
        <taxon>Ascomycota</taxon>
        <taxon>Pezizomycotina</taxon>
        <taxon>Eurotiomycetes</taxon>
        <taxon>Eurotiomycetidae</taxon>
        <taxon>Eurotiales</taxon>
        <taxon>Aspergillaceae</taxon>
        <taxon>Aspergillus</taxon>
        <taxon>Aspergillus subgen. Circumdati</taxon>
    </lineage>
</organism>
<evidence type="ECO:0000313" key="2">
    <source>
        <dbReference type="Proteomes" id="UP000184063"/>
    </source>
</evidence>
<dbReference type="VEuPathDB" id="FungiDB:ASPFODRAFT_202546"/>
<dbReference type="Proteomes" id="UP000184063">
    <property type="component" value="Unassembled WGS sequence"/>
</dbReference>
<proteinExistence type="predicted"/>
<gene>
    <name evidence="1" type="ORF">ASPFODRAFT_202546</name>
</gene>
<evidence type="ECO:0000313" key="1">
    <source>
        <dbReference type="EMBL" id="OJZ92785.1"/>
    </source>
</evidence>
<dbReference type="EMBL" id="KV878236">
    <property type="protein sequence ID" value="OJZ92785.1"/>
    <property type="molecule type" value="Genomic_DNA"/>
</dbReference>
<name>A0A1M3U189_ASPLC</name>
<reference evidence="2" key="1">
    <citation type="journal article" date="2017" name="Genome Biol.">
        <title>Comparative genomics reveals high biological diversity and specific adaptations in the industrially and medically important fungal genus Aspergillus.</title>
        <authorList>
            <person name="de Vries R.P."/>
            <person name="Riley R."/>
            <person name="Wiebenga A."/>
            <person name="Aguilar-Osorio G."/>
            <person name="Amillis S."/>
            <person name="Uchima C.A."/>
            <person name="Anderluh G."/>
            <person name="Asadollahi M."/>
            <person name="Askin M."/>
            <person name="Barry K."/>
            <person name="Battaglia E."/>
            <person name="Bayram O."/>
            <person name="Benocci T."/>
            <person name="Braus-Stromeyer S.A."/>
            <person name="Caldana C."/>
            <person name="Canovas D."/>
            <person name="Cerqueira G.C."/>
            <person name="Chen F."/>
            <person name="Chen W."/>
            <person name="Choi C."/>
            <person name="Clum A."/>
            <person name="Dos Santos R.A."/>
            <person name="Damasio A.R."/>
            <person name="Diallinas G."/>
            <person name="Emri T."/>
            <person name="Fekete E."/>
            <person name="Flipphi M."/>
            <person name="Freyberg S."/>
            <person name="Gallo A."/>
            <person name="Gournas C."/>
            <person name="Habgood R."/>
            <person name="Hainaut M."/>
            <person name="Harispe M.L."/>
            <person name="Henrissat B."/>
            <person name="Hilden K.S."/>
            <person name="Hope R."/>
            <person name="Hossain A."/>
            <person name="Karabika E."/>
            <person name="Karaffa L."/>
            <person name="Karanyi Z."/>
            <person name="Krasevec N."/>
            <person name="Kuo A."/>
            <person name="Kusch H."/>
            <person name="LaButti K."/>
            <person name="Lagendijk E.L."/>
            <person name="Lapidus A."/>
            <person name="Levasseur A."/>
            <person name="Lindquist E."/>
            <person name="Lipzen A."/>
            <person name="Logrieco A.F."/>
            <person name="MacCabe A."/>
            <person name="Maekelae M.R."/>
            <person name="Malavazi I."/>
            <person name="Melin P."/>
            <person name="Meyer V."/>
            <person name="Mielnichuk N."/>
            <person name="Miskei M."/>
            <person name="Molnar A.P."/>
            <person name="Mule G."/>
            <person name="Ngan C.Y."/>
            <person name="Orejas M."/>
            <person name="Orosz E."/>
            <person name="Ouedraogo J.P."/>
            <person name="Overkamp K.M."/>
            <person name="Park H.-S."/>
            <person name="Perrone G."/>
            <person name="Piumi F."/>
            <person name="Punt P.J."/>
            <person name="Ram A.F."/>
            <person name="Ramon A."/>
            <person name="Rauscher S."/>
            <person name="Record E."/>
            <person name="Riano-Pachon D.M."/>
            <person name="Robert V."/>
            <person name="Roehrig J."/>
            <person name="Ruller R."/>
            <person name="Salamov A."/>
            <person name="Salih N.S."/>
            <person name="Samson R.A."/>
            <person name="Sandor E."/>
            <person name="Sanguinetti M."/>
            <person name="Schuetze T."/>
            <person name="Sepcic K."/>
            <person name="Shelest E."/>
            <person name="Sherlock G."/>
            <person name="Sophianopoulou V."/>
            <person name="Squina F.M."/>
            <person name="Sun H."/>
            <person name="Susca A."/>
            <person name="Todd R.B."/>
            <person name="Tsang A."/>
            <person name="Unkles S.E."/>
            <person name="van de Wiele N."/>
            <person name="van Rossen-Uffink D."/>
            <person name="Oliveira J.V."/>
            <person name="Vesth T.C."/>
            <person name="Visser J."/>
            <person name="Yu J.-H."/>
            <person name="Zhou M."/>
            <person name="Andersen M.R."/>
            <person name="Archer D.B."/>
            <person name="Baker S.E."/>
            <person name="Benoit I."/>
            <person name="Brakhage A.A."/>
            <person name="Braus G.H."/>
            <person name="Fischer R."/>
            <person name="Frisvad J.C."/>
            <person name="Goldman G.H."/>
            <person name="Houbraken J."/>
            <person name="Oakley B."/>
            <person name="Pocsi I."/>
            <person name="Scazzocchio C."/>
            <person name="Seiboth B."/>
            <person name="vanKuyk P.A."/>
            <person name="Wortman J."/>
            <person name="Dyer P.S."/>
            <person name="Grigoriev I.V."/>
        </authorList>
    </citation>
    <scope>NUCLEOTIDE SEQUENCE [LARGE SCALE GENOMIC DNA]</scope>
    <source>
        <strain evidence="2">CBS 106.47</strain>
    </source>
</reference>
<sequence>MAYVELYTTPRLGTALQHIRQLLAPNGLLLLRALCPETLITEYLMRVDQNPAMLNEPEVENNLTHELSKHLARHMPRAAEMSEEIQEMSIDSLMAVEI</sequence>
<protein>
    <submittedName>
        <fullName evidence="1">Uncharacterized protein</fullName>
    </submittedName>
</protein>
<dbReference type="AlphaFoldDB" id="A0A1M3U189"/>
<accession>A0A1M3U189</accession>